<evidence type="ECO:0000313" key="1">
    <source>
        <dbReference type="EMBL" id="GFT21874.1"/>
    </source>
</evidence>
<dbReference type="OrthoDB" id="4843387at2759"/>
<protein>
    <submittedName>
        <fullName evidence="1">DDE_3 domain-containing protein</fullName>
    </submittedName>
</protein>
<reference evidence="1" key="1">
    <citation type="submission" date="2020-08" db="EMBL/GenBank/DDBJ databases">
        <title>Multicomponent nature underlies the extraordinary mechanical properties of spider dragline silk.</title>
        <authorList>
            <person name="Kono N."/>
            <person name="Nakamura H."/>
            <person name="Mori M."/>
            <person name="Yoshida Y."/>
            <person name="Ohtoshi R."/>
            <person name="Malay A.D."/>
            <person name="Moran D.A.P."/>
            <person name="Tomita M."/>
            <person name="Numata K."/>
            <person name="Arakawa K."/>
        </authorList>
    </citation>
    <scope>NUCLEOTIDE SEQUENCE</scope>
</reference>
<sequence length="115" mass="13498">MVAPASLGPLVHAEHILRHVGYLNTIENYSHPYIASVFSTWNGVFQRITLHAPNVKIALQKFEEHADEYLLMLWKSNNLDLNFIEKFRDVMEQLLRDQRPLPWNIEKLRDSCLNI</sequence>
<dbReference type="AlphaFoldDB" id="A0A8X6TJK9"/>
<accession>A0A8X6TJK9</accession>
<name>A0A8X6TJK9_NEPPI</name>
<dbReference type="Proteomes" id="UP000887013">
    <property type="component" value="Unassembled WGS sequence"/>
</dbReference>
<evidence type="ECO:0000313" key="2">
    <source>
        <dbReference type="Proteomes" id="UP000887013"/>
    </source>
</evidence>
<proteinExistence type="predicted"/>
<keyword evidence="2" id="KW-1185">Reference proteome</keyword>
<organism evidence="1 2">
    <name type="scientific">Nephila pilipes</name>
    <name type="common">Giant wood spider</name>
    <name type="synonym">Nephila maculata</name>
    <dbReference type="NCBI Taxonomy" id="299642"/>
    <lineage>
        <taxon>Eukaryota</taxon>
        <taxon>Metazoa</taxon>
        <taxon>Ecdysozoa</taxon>
        <taxon>Arthropoda</taxon>
        <taxon>Chelicerata</taxon>
        <taxon>Arachnida</taxon>
        <taxon>Araneae</taxon>
        <taxon>Araneomorphae</taxon>
        <taxon>Entelegynae</taxon>
        <taxon>Araneoidea</taxon>
        <taxon>Nephilidae</taxon>
        <taxon>Nephila</taxon>
    </lineage>
</organism>
<dbReference type="EMBL" id="BMAW01011077">
    <property type="protein sequence ID" value="GFT21874.1"/>
    <property type="molecule type" value="Genomic_DNA"/>
</dbReference>
<gene>
    <name evidence="1" type="primary">AVEN_106721_1</name>
    <name evidence="1" type="ORF">NPIL_299821</name>
</gene>
<comment type="caution">
    <text evidence="1">The sequence shown here is derived from an EMBL/GenBank/DDBJ whole genome shotgun (WGS) entry which is preliminary data.</text>
</comment>